<reference evidence="2 3" key="1">
    <citation type="submission" date="2019-05" db="EMBL/GenBank/DDBJ databases">
        <title>Another draft genome of Portunus trituberculatus and its Hox gene families provides insights of decapod evolution.</title>
        <authorList>
            <person name="Jeong J.-H."/>
            <person name="Song I."/>
            <person name="Kim S."/>
            <person name="Choi T."/>
            <person name="Kim D."/>
            <person name="Ryu S."/>
            <person name="Kim W."/>
        </authorList>
    </citation>
    <scope>NUCLEOTIDE SEQUENCE [LARGE SCALE GENOMIC DNA]</scope>
    <source>
        <tissue evidence="2">Muscle</tissue>
    </source>
</reference>
<organism evidence="2 3">
    <name type="scientific">Portunus trituberculatus</name>
    <name type="common">Swimming crab</name>
    <name type="synonym">Neptunus trituberculatus</name>
    <dbReference type="NCBI Taxonomy" id="210409"/>
    <lineage>
        <taxon>Eukaryota</taxon>
        <taxon>Metazoa</taxon>
        <taxon>Ecdysozoa</taxon>
        <taxon>Arthropoda</taxon>
        <taxon>Crustacea</taxon>
        <taxon>Multicrustacea</taxon>
        <taxon>Malacostraca</taxon>
        <taxon>Eumalacostraca</taxon>
        <taxon>Eucarida</taxon>
        <taxon>Decapoda</taxon>
        <taxon>Pleocyemata</taxon>
        <taxon>Brachyura</taxon>
        <taxon>Eubrachyura</taxon>
        <taxon>Portunoidea</taxon>
        <taxon>Portunidae</taxon>
        <taxon>Portuninae</taxon>
        <taxon>Portunus</taxon>
    </lineage>
</organism>
<feature type="region of interest" description="Disordered" evidence="1">
    <location>
        <begin position="1"/>
        <end position="21"/>
    </location>
</feature>
<protein>
    <submittedName>
        <fullName evidence="2">Uncharacterized protein</fullName>
    </submittedName>
</protein>
<keyword evidence="3" id="KW-1185">Reference proteome</keyword>
<name>A0A5B7HW67_PORTR</name>
<dbReference type="EMBL" id="VSRR010037997">
    <property type="protein sequence ID" value="MPC73989.1"/>
    <property type="molecule type" value="Genomic_DNA"/>
</dbReference>
<sequence length="115" mass="12861">MWNERTQLGLAQAPAVPPPANRRHATAVSVVALPSHNGATVWCLRVGAPEPPWPLCCGEVERPHTHNTWDVPTPNARHRYVRPVPLVTSLRRSWTRVPAVRDTLECTAPHWEGLM</sequence>
<comment type="caution">
    <text evidence="2">The sequence shown here is derived from an EMBL/GenBank/DDBJ whole genome shotgun (WGS) entry which is preliminary data.</text>
</comment>
<gene>
    <name evidence="2" type="ORF">E2C01_068333</name>
</gene>
<dbReference type="Proteomes" id="UP000324222">
    <property type="component" value="Unassembled WGS sequence"/>
</dbReference>
<evidence type="ECO:0000313" key="3">
    <source>
        <dbReference type="Proteomes" id="UP000324222"/>
    </source>
</evidence>
<dbReference type="AlphaFoldDB" id="A0A5B7HW67"/>
<accession>A0A5B7HW67</accession>
<proteinExistence type="predicted"/>
<evidence type="ECO:0000313" key="2">
    <source>
        <dbReference type="EMBL" id="MPC73989.1"/>
    </source>
</evidence>
<evidence type="ECO:0000256" key="1">
    <source>
        <dbReference type="SAM" id="MobiDB-lite"/>
    </source>
</evidence>